<comment type="similarity">
    <text evidence="2 12">Belongs to the CybS family.</text>
</comment>
<keyword evidence="9 12" id="KW-0472">Membrane</keyword>
<dbReference type="GO" id="GO:0046685">
    <property type="term" value="P:response to arsenic-containing substance"/>
    <property type="evidence" value="ECO:0007669"/>
    <property type="project" value="EnsemblFungi"/>
</dbReference>
<dbReference type="GO" id="GO:0008320">
    <property type="term" value="F:protein transmembrane transporter activity"/>
    <property type="evidence" value="ECO:0007669"/>
    <property type="project" value="EnsemblFungi"/>
</dbReference>
<dbReference type="PANTHER" id="PTHR13337">
    <property type="entry name" value="SUCCINATE DEHYDROGENASE"/>
    <property type="match status" value="1"/>
</dbReference>
<name>A0A1E3QL52_9ASCO</name>
<dbReference type="AlphaFoldDB" id="A0A1E3QL52"/>
<keyword evidence="3" id="KW-0813">Transport</keyword>
<keyword evidence="14" id="KW-1185">Reference proteome</keyword>
<dbReference type="InterPro" id="IPR034804">
    <property type="entry name" value="SQR/QFR_C/D"/>
</dbReference>
<evidence type="ECO:0000256" key="12">
    <source>
        <dbReference type="RuleBase" id="RU364031"/>
    </source>
</evidence>
<dbReference type="STRING" id="984486.A0A1E3QL52"/>
<evidence type="ECO:0000256" key="11">
    <source>
        <dbReference type="PIRSR" id="PIRSR607992-2"/>
    </source>
</evidence>
<dbReference type="GO" id="GO:0048039">
    <property type="term" value="F:ubiquinone binding"/>
    <property type="evidence" value="ECO:0007669"/>
    <property type="project" value="TreeGrafter"/>
</dbReference>
<keyword evidence="7" id="KW-1133">Transmembrane helix</keyword>
<evidence type="ECO:0000256" key="2">
    <source>
        <dbReference type="ARBA" id="ARBA00007294"/>
    </source>
</evidence>
<evidence type="ECO:0000256" key="4">
    <source>
        <dbReference type="ARBA" id="ARBA00022692"/>
    </source>
</evidence>
<comment type="subcellular location">
    <subcellularLocation>
        <location evidence="1 12">Mitochondrion inner membrane</location>
        <topology evidence="1 12">Multi-pass membrane protein</topology>
    </subcellularLocation>
</comment>
<dbReference type="Pfam" id="PF05328">
    <property type="entry name" value="CybS"/>
    <property type="match status" value="1"/>
</dbReference>
<keyword evidence="4" id="KW-0812">Transmembrane</keyword>
<evidence type="ECO:0000256" key="9">
    <source>
        <dbReference type="ARBA" id="ARBA00023136"/>
    </source>
</evidence>
<proteinExistence type="inferred from homology"/>
<dbReference type="RefSeq" id="XP_018983741.1">
    <property type="nucleotide sequence ID" value="XM_019130868.1"/>
</dbReference>
<keyword evidence="6 12" id="KW-0809">Transit peptide</keyword>
<evidence type="ECO:0000256" key="6">
    <source>
        <dbReference type="ARBA" id="ARBA00022946"/>
    </source>
</evidence>
<keyword evidence="5 12" id="KW-0999">Mitochondrion inner membrane</keyword>
<dbReference type="GO" id="GO:0034599">
    <property type="term" value="P:cellular response to oxidative stress"/>
    <property type="evidence" value="ECO:0007669"/>
    <property type="project" value="EnsemblFungi"/>
</dbReference>
<feature type="binding site" evidence="10">
    <location>
        <position position="102"/>
    </location>
    <ligand>
        <name>a ubiquinone</name>
        <dbReference type="ChEBI" id="CHEBI:16389"/>
        <note>ligand shared with IP/SDHB</note>
    </ligand>
</feature>
<evidence type="ECO:0000256" key="8">
    <source>
        <dbReference type="ARBA" id="ARBA00023128"/>
    </source>
</evidence>
<dbReference type="GO" id="GO:0045039">
    <property type="term" value="P:protein insertion into mitochondrial inner membrane"/>
    <property type="evidence" value="ECO:0007669"/>
    <property type="project" value="EnsemblFungi"/>
</dbReference>
<keyword evidence="11" id="KW-0479">Metal-binding</keyword>
<dbReference type="GO" id="GO:0006915">
    <property type="term" value="P:apoptotic process"/>
    <property type="evidence" value="ECO:0007669"/>
    <property type="project" value="EnsemblFungi"/>
</dbReference>
<dbReference type="GO" id="GO:0046872">
    <property type="term" value="F:metal ion binding"/>
    <property type="evidence" value="ECO:0007669"/>
    <property type="project" value="UniProtKB-KW"/>
</dbReference>
<dbReference type="GO" id="GO:0006121">
    <property type="term" value="P:mitochondrial electron transport, succinate to ubiquinone"/>
    <property type="evidence" value="ECO:0007669"/>
    <property type="project" value="TreeGrafter"/>
</dbReference>
<dbReference type="GO" id="GO:0006970">
    <property type="term" value="P:response to osmotic stress"/>
    <property type="evidence" value="ECO:0007669"/>
    <property type="project" value="EnsemblFungi"/>
</dbReference>
<organism evidence="13 14">
    <name type="scientific">Babjeviella inositovora NRRL Y-12698</name>
    <dbReference type="NCBI Taxonomy" id="984486"/>
    <lineage>
        <taxon>Eukaryota</taxon>
        <taxon>Fungi</taxon>
        <taxon>Dikarya</taxon>
        <taxon>Ascomycota</taxon>
        <taxon>Saccharomycotina</taxon>
        <taxon>Pichiomycetes</taxon>
        <taxon>Serinales incertae sedis</taxon>
        <taxon>Babjeviella</taxon>
    </lineage>
</organism>
<evidence type="ECO:0000256" key="3">
    <source>
        <dbReference type="ARBA" id="ARBA00022448"/>
    </source>
</evidence>
<keyword evidence="8 12" id="KW-0496">Mitochondrion</keyword>
<gene>
    <name evidence="13" type="ORF">BABINDRAFT_172215</name>
</gene>
<dbReference type="Gene3D" id="1.20.1300.10">
    <property type="entry name" value="Fumarate reductase/succinate dehydrogenase, transmembrane subunit"/>
    <property type="match status" value="1"/>
</dbReference>
<dbReference type="GO" id="GO:0020037">
    <property type="term" value="F:heme binding"/>
    <property type="evidence" value="ECO:0007669"/>
    <property type="project" value="TreeGrafter"/>
</dbReference>
<dbReference type="GeneID" id="30148721"/>
<dbReference type="CDD" id="cd03496">
    <property type="entry name" value="SQR_TypeC_CybS"/>
    <property type="match status" value="1"/>
</dbReference>
<protein>
    <recommendedName>
        <fullName evidence="12">Succinate dehydrogenase [ubiquinone] cytochrome b small subunit</fullName>
    </recommendedName>
</protein>
<feature type="binding site" description="axial binding residue" evidence="11">
    <location>
        <position position="90"/>
    </location>
    <ligand>
        <name>heme b</name>
        <dbReference type="ChEBI" id="CHEBI:60344"/>
        <note>ligand shared with SDHC</note>
    </ligand>
    <ligandPart>
        <name>Fe</name>
        <dbReference type="ChEBI" id="CHEBI:18248"/>
    </ligandPart>
</feature>
<reference evidence="14" key="1">
    <citation type="submission" date="2016-05" db="EMBL/GenBank/DDBJ databases">
        <title>Comparative genomics of biotechnologically important yeasts.</title>
        <authorList>
            <consortium name="DOE Joint Genome Institute"/>
            <person name="Riley R."/>
            <person name="Haridas S."/>
            <person name="Wolfe K.H."/>
            <person name="Lopes M.R."/>
            <person name="Hittinger C.T."/>
            <person name="Goker M."/>
            <person name="Salamov A."/>
            <person name="Wisecaver J."/>
            <person name="Long T.M."/>
            <person name="Aerts A.L."/>
            <person name="Barry K."/>
            <person name="Choi C."/>
            <person name="Clum A."/>
            <person name="Coughlan A.Y."/>
            <person name="Deshpande S."/>
            <person name="Douglass A.P."/>
            <person name="Hanson S.J."/>
            <person name="Klenk H.-P."/>
            <person name="Labutti K."/>
            <person name="Lapidus A."/>
            <person name="Lindquist E."/>
            <person name="Lipzen A."/>
            <person name="Meier-Kolthoff J.P."/>
            <person name="Ohm R.A."/>
            <person name="Otillar R.P."/>
            <person name="Pangilinan J."/>
            <person name="Peng Y."/>
            <person name="Rokas A."/>
            <person name="Rosa C.A."/>
            <person name="Scheuner C."/>
            <person name="Sibirny A.A."/>
            <person name="Slot J.C."/>
            <person name="Stielow J.B."/>
            <person name="Sun H."/>
            <person name="Kurtzman C.P."/>
            <person name="Blackwell M."/>
            <person name="Grigoriev I.V."/>
            <person name="Jeffries T.W."/>
        </authorList>
    </citation>
    <scope>NUCLEOTIDE SEQUENCE [LARGE SCALE GENOMIC DNA]</scope>
    <source>
        <strain evidence="14">NRRL Y-12698</strain>
    </source>
</reference>
<evidence type="ECO:0000256" key="7">
    <source>
        <dbReference type="ARBA" id="ARBA00022989"/>
    </source>
</evidence>
<dbReference type="OrthoDB" id="18577at2759"/>
<dbReference type="GO" id="GO:0006099">
    <property type="term" value="P:tricarboxylic acid cycle"/>
    <property type="evidence" value="ECO:0007669"/>
    <property type="project" value="TreeGrafter"/>
</dbReference>
<dbReference type="EMBL" id="KV454435">
    <property type="protein sequence ID" value="ODQ78413.1"/>
    <property type="molecule type" value="Genomic_DNA"/>
</dbReference>
<evidence type="ECO:0000313" key="14">
    <source>
        <dbReference type="Proteomes" id="UP000094336"/>
    </source>
</evidence>
<dbReference type="InterPro" id="IPR007992">
    <property type="entry name" value="CybS"/>
</dbReference>
<sequence>MLRPQILTAAYKLKPDFNKYKLTEQPAGYIVDTVNEAYRSPPADWYHGAYHWGYERLISMGMVPLFMVPFVAGVEYSAVDAALSTLLIFHCHTGFVSCIIDYIPERVYGVWHRIARRVLTMGTLTGMYGIYLLETENNGLFELVQRLWTA</sequence>
<evidence type="ECO:0000256" key="5">
    <source>
        <dbReference type="ARBA" id="ARBA00022792"/>
    </source>
</evidence>
<evidence type="ECO:0000256" key="10">
    <source>
        <dbReference type="PIRSR" id="PIRSR607992-1"/>
    </source>
</evidence>
<accession>A0A1E3QL52</accession>
<dbReference type="GO" id="GO:0042721">
    <property type="term" value="C:TIM22 mitochondrial import inner membrane insertion complex"/>
    <property type="evidence" value="ECO:0007669"/>
    <property type="project" value="EnsemblFungi"/>
</dbReference>
<dbReference type="PANTHER" id="PTHR13337:SF2">
    <property type="entry name" value="SUCCINATE DEHYDROGENASE [UBIQUINONE] CYTOCHROME B SMALL SUBUNIT, MITOCHONDRIAL"/>
    <property type="match status" value="1"/>
</dbReference>
<keyword evidence="11" id="KW-0408">Iron</keyword>
<evidence type="ECO:0000313" key="13">
    <source>
        <dbReference type="EMBL" id="ODQ78413.1"/>
    </source>
</evidence>
<dbReference type="Proteomes" id="UP000094336">
    <property type="component" value="Unassembled WGS sequence"/>
</dbReference>
<evidence type="ECO:0000256" key="1">
    <source>
        <dbReference type="ARBA" id="ARBA00004448"/>
    </source>
</evidence>